<gene>
    <name evidence="3" type="ORF">FBZ95_107444</name>
</gene>
<dbReference type="InterPro" id="IPR008972">
    <property type="entry name" value="Cupredoxin"/>
</dbReference>
<dbReference type="InterPro" id="IPR035668">
    <property type="entry name" value="Amicyanin"/>
</dbReference>
<evidence type="ECO:0000259" key="2">
    <source>
        <dbReference type="Pfam" id="PF13473"/>
    </source>
</evidence>
<dbReference type="EMBL" id="VITW01000007">
    <property type="protein sequence ID" value="TWB71461.1"/>
    <property type="molecule type" value="Genomic_DNA"/>
</dbReference>
<proteinExistence type="predicted"/>
<accession>A0A560JJT6</accession>
<evidence type="ECO:0000256" key="1">
    <source>
        <dbReference type="SAM" id="SignalP"/>
    </source>
</evidence>
<comment type="caution">
    <text evidence="3">The sequence shown here is derived from an EMBL/GenBank/DDBJ whole genome shotgun (WGS) entry which is preliminary data.</text>
</comment>
<dbReference type="InterPro" id="IPR052721">
    <property type="entry name" value="ET_Amicyanin"/>
</dbReference>
<organism evidence="3 4">
    <name type="scientific">Bradyrhizobium sacchari</name>
    <dbReference type="NCBI Taxonomy" id="1399419"/>
    <lineage>
        <taxon>Bacteria</taxon>
        <taxon>Pseudomonadati</taxon>
        <taxon>Pseudomonadota</taxon>
        <taxon>Alphaproteobacteria</taxon>
        <taxon>Hyphomicrobiales</taxon>
        <taxon>Nitrobacteraceae</taxon>
        <taxon>Bradyrhizobium</taxon>
    </lineage>
</organism>
<dbReference type="InterPro" id="IPR028096">
    <property type="entry name" value="EfeO_Cupredoxin"/>
</dbReference>
<protein>
    <submittedName>
        <fullName evidence="3">Plastocyanin</fullName>
    </submittedName>
</protein>
<dbReference type="STRING" id="1399419.A5906_36310"/>
<dbReference type="OrthoDB" id="9796416at2"/>
<dbReference type="PANTHER" id="PTHR36507">
    <property type="entry name" value="BLL1555 PROTEIN"/>
    <property type="match status" value="1"/>
</dbReference>
<keyword evidence="4" id="KW-1185">Reference proteome</keyword>
<sequence>MKTLNRRDFAVAVVAAILLPATKTRAADDMEVHIDNFVFQPAELKIKVGTTVTWTNRDDIPHTVVSAGKFRSKTLDTDDKFSFTFTNAGDYKYFCSLHPHMTGMIKVES</sequence>
<reference evidence="3 4" key="1">
    <citation type="submission" date="2019-06" db="EMBL/GenBank/DDBJ databases">
        <title>Genomic Encyclopedia of Type Strains, Phase IV (KMG-V): Genome sequencing to study the core and pangenomes of soil and plant-associated prokaryotes.</title>
        <authorList>
            <person name="Whitman W."/>
        </authorList>
    </citation>
    <scope>NUCLEOTIDE SEQUENCE [LARGE SCALE GENOMIC DNA]</scope>
    <source>
        <strain evidence="3 4">BR 10556</strain>
    </source>
</reference>
<keyword evidence="1" id="KW-0732">Signal</keyword>
<evidence type="ECO:0000313" key="4">
    <source>
        <dbReference type="Proteomes" id="UP000315914"/>
    </source>
</evidence>
<feature type="domain" description="EfeO-type cupredoxin-like" evidence="2">
    <location>
        <begin position="10"/>
        <end position="105"/>
    </location>
</feature>
<feature type="chain" id="PRO_5023027696" evidence="1">
    <location>
        <begin position="27"/>
        <end position="109"/>
    </location>
</feature>
<dbReference type="RefSeq" id="WP_080136743.1">
    <property type="nucleotide sequence ID" value="NZ_LWIG01000013.1"/>
</dbReference>
<dbReference type="CDD" id="cd13921">
    <property type="entry name" value="Amicyanin"/>
    <property type="match status" value="1"/>
</dbReference>
<feature type="signal peptide" evidence="1">
    <location>
        <begin position="1"/>
        <end position="26"/>
    </location>
</feature>
<name>A0A560JJT6_9BRAD</name>
<dbReference type="Gene3D" id="2.60.40.420">
    <property type="entry name" value="Cupredoxins - blue copper proteins"/>
    <property type="match status" value="1"/>
</dbReference>
<dbReference type="Proteomes" id="UP000315914">
    <property type="component" value="Unassembled WGS sequence"/>
</dbReference>
<dbReference type="SUPFAM" id="SSF49503">
    <property type="entry name" value="Cupredoxins"/>
    <property type="match status" value="1"/>
</dbReference>
<evidence type="ECO:0000313" key="3">
    <source>
        <dbReference type="EMBL" id="TWB71461.1"/>
    </source>
</evidence>
<dbReference type="Pfam" id="PF13473">
    <property type="entry name" value="Cupredoxin_1"/>
    <property type="match status" value="1"/>
</dbReference>
<dbReference type="PANTHER" id="PTHR36507:SF1">
    <property type="entry name" value="BLL1555 PROTEIN"/>
    <property type="match status" value="1"/>
</dbReference>
<dbReference type="AlphaFoldDB" id="A0A560JJT6"/>